<keyword evidence="5" id="KW-0963">Cytoplasm</keyword>
<evidence type="ECO:0000313" key="13">
    <source>
        <dbReference type="RefSeq" id="XP_022307641.1"/>
    </source>
</evidence>
<comment type="similarity">
    <text evidence="4">Belongs to the MMACHC family.</text>
</comment>
<dbReference type="KEGG" id="cvn:111113640"/>
<sequence>MERIKTILNPLIEKVRATLEPLGFEVHPFKVGWYNKYVEEKYKLPYPDDTLGLFVNSIPDMWEKAFIAFIKTQTFNEEENPLHQCMIYNFDKVKQSFPEHDIEVMHQFEIPNGQAKILVQTAAHVSGAAYYYQRRDVTGQPWPADKKIFGVCYHPVYGGWVSLDGVFIFKDVLCPDLPQRAPRDVIPSQEKRVELLEKFNFPQWSYRDLLPVPRKYCEEHKEYLSTTDIDQKISIAKRIKSRCT</sequence>
<keyword evidence="7" id="KW-0288">FMN</keyword>
<dbReference type="PANTHER" id="PTHR31457:SF2">
    <property type="entry name" value="CYANOCOBALAMIN REDUCTASE _ ALKYLCOBALAMIN DEALKYLASE"/>
    <property type="match status" value="1"/>
</dbReference>
<evidence type="ECO:0000256" key="6">
    <source>
        <dbReference type="ARBA" id="ARBA00022630"/>
    </source>
</evidence>
<dbReference type="GO" id="GO:0009235">
    <property type="term" value="P:cobalamin metabolic process"/>
    <property type="evidence" value="ECO:0007669"/>
    <property type="project" value="TreeGrafter"/>
</dbReference>
<dbReference type="CDD" id="cd12959">
    <property type="entry name" value="MMACHC-like"/>
    <property type="match status" value="1"/>
</dbReference>
<dbReference type="GO" id="GO:0071949">
    <property type="term" value="F:FAD binding"/>
    <property type="evidence" value="ECO:0007669"/>
    <property type="project" value="TreeGrafter"/>
</dbReference>
<evidence type="ECO:0000256" key="11">
    <source>
        <dbReference type="ARBA" id="ARBA00031313"/>
    </source>
</evidence>
<dbReference type="AlphaFoldDB" id="A0A8B8BXR8"/>
<keyword evidence="10" id="KW-0560">Oxidoreductase</keyword>
<evidence type="ECO:0000256" key="4">
    <source>
        <dbReference type="ARBA" id="ARBA00007762"/>
    </source>
</evidence>
<dbReference type="InterPro" id="IPR032037">
    <property type="entry name" value="MMACHC"/>
</dbReference>
<keyword evidence="6" id="KW-0285">Flavoprotein</keyword>
<evidence type="ECO:0000256" key="3">
    <source>
        <dbReference type="ARBA" id="ARBA00004496"/>
    </source>
</evidence>
<accession>A0A8B8BXR8</accession>
<dbReference type="GeneID" id="111113640"/>
<evidence type="ECO:0000256" key="9">
    <source>
        <dbReference type="ARBA" id="ARBA00022857"/>
    </source>
</evidence>
<evidence type="ECO:0000256" key="10">
    <source>
        <dbReference type="ARBA" id="ARBA00023002"/>
    </source>
</evidence>
<keyword evidence="12" id="KW-1185">Reference proteome</keyword>
<proteinExistence type="inferred from homology"/>
<name>A0A8B8BXR8_CRAVI</name>
<organism evidence="12 13">
    <name type="scientific">Crassostrea virginica</name>
    <name type="common">Eastern oyster</name>
    <dbReference type="NCBI Taxonomy" id="6565"/>
    <lineage>
        <taxon>Eukaryota</taxon>
        <taxon>Metazoa</taxon>
        <taxon>Spiralia</taxon>
        <taxon>Lophotrochozoa</taxon>
        <taxon>Mollusca</taxon>
        <taxon>Bivalvia</taxon>
        <taxon>Autobranchia</taxon>
        <taxon>Pteriomorphia</taxon>
        <taxon>Ostreida</taxon>
        <taxon>Ostreoidea</taxon>
        <taxon>Ostreidae</taxon>
        <taxon>Crassostrea</taxon>
    </lineage>
</organism>
<reference evidence="13" key="1">
    <citation type="submission" date="2025-08" db="UniProtKB">
        <authorList>
            <consortium name="RefSeq"/>
        </authorList>
    </citation>
    <scope>IDENTIFICATION</scope>
    <source>
        <tissue evidence="13">Whole sample</tissue>
    </source>
</reference>
<dbReference type="GO" id="GO:0032451">
    <property type="term" value="F:demethylase activity"/>
    <property type="evidence" value="ECO:0007669"/>
    <property type="project" value="TreeGrafter"/>
</dbReference>
<evidence type="ECO:0000313" key="12">
    <source>
        <dbReference type="Proteomes" id="UP000694844"/>
    </source>
</evidence>
<protein>
    <recommendedName>
        <fullName evidence="11">Cyanocobalamin reductase (cyanide-eliminating)</fullName>
    </recommendedName>
</protein>
<evidence type="ECO:0000256" key="2">
    <source>
        <dbReference type="ARBA" id="ARBA00001974"/>
    </source>
</evidence>
<keyword evidence="9" id="KW-0521">NADP</keyword>
<comment type="cofactor">
    <cofactor evidence="1">
        <name>FMN</name>
        <dbReference type="ChEBI" id="CHEBI:58210"/>
    </cofactor>
</comment>
<dbReference type="GO" id="GO:0033787">
    <property type="term" value="F:cyanocobalamin reductase (cyanide-eliminating) (NADP+) activity"/>
    <property type="evidence" value="ECO:0007669"/>
    <property type="project" value="TreeGrafter"/>
</dbReference>
<evidence type="ECO:0000256" key="5">
    <source>
        <dbReference type="ARBA" id="ARBA00022490"/>
    </source>
</evidence>
<dbReference type="GO" id="GO:0005737">
    <property type="term" value="C:cytoplasm"/>
    <property type="evidence" value="ECO:0007669"/>
    <property type="project" value="UniProtKB-SubCell"/>
</dbReference>
<dbReference type="OrthoDB" id="409189at2759"/>
<keyword evidence="8" id="KW-0274">FAD</keyword>
<comment type="cofactor">
    <cofactor evidence="2">
        <name>FAD</name>
        <dbReference type="ChEBI" id="CHEBI:57692"/>
    </cofactor>
</comment>
<comment type="subcellular location">
    <subcellularLocation>
        <location evidence="3">Cytoplasm</location>
    </subcellularLocation>
</comment>
<dbReference type="PANTHER" id="PTHR31457">
    <property type="entry name" value="METHYLMALONIC ACIDURIA AND HOMOCYSTINURIA TYPE C PROTEIN"/>
    <property type="match status" value="1"/>
</dbReference>
<dbReference type="Pfam" id="PF16690">
    <property type="entry name" value="MMACHC"/>
    <property type="match status" value="1"/>
</dbReference>
<evidence type="ECO:0000256" key="8">
    <source>
        <dbReference type="ARBA" id="ARBA00022827"/>
    </source>
</evidence>
<evidence type="ECO:0000256" key="7">
    <source>
        <dbReference type="ARBA" id="ARBA00022643"/>
    </source>
</evidence>
<evidence type="ECO:0000256" key="1">
    <source>
        <dbReference type="ARBA" id="ARBA00001917"/>
    </source>
</evidence>
<dbReference type="Proteomes" id="UP000694844">
    <property type="component" value="Chromosome 9"/>
</dbReference>
<dbReference type="RefSeq" id="XP_022307641.1">
    <property type="nucleotide sequence ID" value="XM_022451933.1"/>
</dbReference>
<gene>
    <name evidence="13" type="primary">LOC111113640</name>
</gene>